<dbReference type="EMBL" id="CP036264">
    <property type="protein sequence ID" value="QEG00457.1"/>
    <property type="molecule type" value="Genomic_DNA"/>
</dbReference>
<dbReference type="RefSeq" id="WP_167546973.1">
    <property type="nucleotide sequence ID" value="NZ_CP036264.1"/>
</dbReference>
<dbReference type="InterPro" id="IPR012296">
    <property type="entry name" value="Nuclease_put_TT1808"/>
</dbReference>
<protein>
    <recommendedName>
        <fullName evidence="1">Putative restriction endonuclease domain-containing protein</fullName>
    </recommendedName>
</protein>
<dbReference type="Proteomes" id="UP000321353">
    <property type="component" value="Chromosome"/>
</dbReference>
<dbReference type="Pfam" id="PF05685">
    <property type="entry name" value="Uma2"/>
    <property type="match status" value="1"/>
</dbReference>
<name>A0A5B9MKE8_9BACT</name>
<evidence type="ECO:0000313" key="3">
    <source>
        <dbReference type="Proteomes" id="UP000321353"/>
    </source>
</evidence>
<dbReference type="SUPFAM" id="SSF52980">
    <property type="entry name" value="Restriction endonuclease-like"/>
    <property type="match status" value="1"/>
</dbReference>
<accession>A0A5B9MKE8</accession>
<dbReference type="Gene3D" id="3.90.1570.10">
    <property type="entry name" value="tt1808, chain A"/>
    <property type="match status" value="1"/>
</dbReference>
<proteinExistence type="predicted"/>
<evidence type="ECO:0000259" key="1">
    <source>
        <dbReference type="Pfam" id="PF05685"/>
    </source>
</evidence>
<gene>
    <name evidence="2" type="ORF">Mal15_45270</name>
</gene>
<dbReference type="KEGG" id="smam:Mal15_45270"/>
<dbReference type="AlphaFoldDB" id="A0A5B9MKE8"/>
<reference evidence="2 3" key="1">
    <citation type="submission" date="2019-02" db="EMBL/GenBank/DDBJ databases">
        <title>Planctomycetal bacteria perform biofilm scaping via a novel small molecule.</title>
        <authorList>
            <person name="Jeske O."/>
            <person name="Boedeker C."/>
            <person name="Wiegand S."/>
            <person name="Breitling P."/>
            <person name="Kallscheuer N."/>
            <person name="Jogler M."/>
            <person name="Rohde M."/>
            <person name="Petersen J."/>
            <person name="Medema M.H."/>
            <person name="Surup F."/>
            <person name="Jogler C."/>
        </authorList>
    </citation>
    <scope>NUCLEOTIDE SEQUENCE [LARGE SCALE GENOMIC DNA]</scope>
    <source>
        <strain evidence="2 3">Mal15</strain>
    </source>
</reference>
<dbReference type="InterPro" id="IPR008538">
    <property type="entry name" value="Uma2"/>
</dbReference>
<dbReference type="CDD" id="cd06260">
    <property type="entry name" value="DUF820-like"/>
    <property type="match status" value="1"/>
</dbReference>
<evidence type="ECO:0000313" key="2">
    <source>
        <dbReference type="EMBL" id="QEG00457.1"/>
    </source>
</evidence>
<feature type="domain" description="Putative restriction endonuclease" evidence="1">
    <location>
        <begin position="11"/>
        <end position="134"/>
    </location>
</feature>
<dbReference type="PANTHER" id="PTHR35400">
    <property type="entry name" value="SLR1083 PROTEIN"/>
    <property type="match status" value="1"/>
</dbReference>
<dbReference type="PANTHER" id="PTHR35400:SF1">
    <property type="entry name" value="SLR1083 PROTEIN"/>
    <property type="match status" value="1"/>
</dbReference>
<sequence>MSIATHRFSNEEYHQRFTEGDKVELIDGLIYDKMVIGPKHRSAVNKLIKIFVLAGYDVSSQGPISWPGNEPEPDLTILAAGTDPTDRHPLPNECLLVIEVSDASLAKDREVKLPAYQQAGIRTWIVNLQDDVFEIDGRKTKTASFDDVTINIDDIV</sequence>
<organism evidence="2 3">
    <name type="scientific">Stieleria maiorica</name>
    <dbReference type="NCBI Taxonomy" id="2795974"/>
    <lineage>
        <taxon>Bacteria</taxon>
        <taxon>Pseudomonadati</taxon>
        <taxon>Planctomycetota</taxon>
        <taxon>Planctomycetia</taxon>
        <taxon>Pirellulales</taxon>
        <taxon>Pirellulaceae</taxon>
        <taxon>Stieleria</taxon>
    </lineage>
</organism>
<dbReference type="InterPro" id="IPR011335">
    <property type="entry name" value="Restrct_endonuc-II-like"/>
</dbReference>
<keyword evidence="3" id="KW-1185">Reference proteome</keyword>